<sequence>MRQFFINRQFLEVQTPILSGEGTGALASPFVTHMKNTESTPVRLRVAPELWLKKLVIGGFDRVFEIGPNFRNEGIDRTHNPEFTSCEFYQSFTSLSEVMKLTEDLFAHLYKTLPNMEHLQSFNREFPKYEFVPTIEAKTGVSMPKNFTVEALYDYFQQINLAPLPNPNPVALLDRLSQVYLESISLETPNTPIIIYNQPEIMSPLAKSSQGISHRFELFINGQEYVNAYEEENSPVDQYEKFKIQQRAKDEYKDDDSIVPDWEYVKSMEYGLPPTGGWGCGVDRLAMLISGCDRIDQVLPFGNLKDVIRQ</sequence>
<keyword evidence="6" id="KW-1185">Reference proteome</keyword>
<dbReference type="SUPFAM" id="SSF55681">
    <property type="entry name" value="Class II aaRS and biotin synthetases"/>
    <property type="match status" value="1"/>
</dbReference>
<name>G3AVL4_SPAPN</name>
<dbReference type="Pfam" id="PF00152">
    <property type="entry name" value="tRNA-synt_2"/>
    <property type="match status" value="1"/>
</dbReference>
<dbReference type="RefSeq" id="XP_007377729.1">
    <property type="nucleotide sequence ID" value="XM_007377667.1"/>
</dbReference>
<dbReference type="InterPro" id="IPR004364">
    <property type="entry name" value="Aa-tRNA-synt_II"/>
</dbReference>
<dbReference type="GO" id="GO:0004824">
    <property type="term" value="F:lysine-tRNA ligase activity"/>
    <property type="evidence" value="ECO:0007669"/>
    <property type="project" value="InterPro"/>
</dbReference>
<evidence type="ECO:0000259" key="4">
    <source>
        <dbReference type="PROSITE" id="PS50862"/>
    </source>
</evidence>
<keyword evidence="1" id="KW-0436">Ligase</keyword>
<dbReference type="InterPro" id="IPR018149">
    <property type="entry name" value="Lys-tRNA-synth_II_C"/>
</dbReference>
<dbReference type="EMBL" id="GL996506">
    <property type="protein sequence ID" value="EGW29963.1"/>
    <property type="molecule type" value="Genomic_DNA"/>
</dbReference>
<dbReference type="PANTHER" id="PTHR42918">
    <property type="entry name" value="LYSYL-TRNA SYNTHETASE"/>
    <property type="match status" value="1"/>
</dbReference>
<dbReference type="PRINTS" id="PR00982">
    <property type="entry name" value="TRNASYNTHLYS"/>
</dbReference>
<reference evidence="5 6" key="1">
    <citation type="journal article" date="2011" name="Proc. Natl. Acad. Sci. U.S.A.">
        <title>Comparative genomics of xylose-fermenting fungi for enhanced biofuel production.</title>
        <authorList>
            <person name="Wohlbach D.J."/>
            <person name="Kuo A."/>
            <person name="Sato T.K."/>
            <person name="Potts K.M."/>
            <person name="Salamov A.A."/>
            <person name="LaButti K.M."/>
            <person name="Sun H."/>
            <person name="Clum A."/>
            <person name="Pangilinan J.L."/>
            <person name="Lindquist E.A."/>
            <person name="Lucas S."/>
            <person name="Lapidus A."/>
            <person name="Jin M."/>
            <person name="Gunawan C."/>
            <person name="Balan V."/>
            <person name="Dale B.E."/>
            <person name="Jeffries T.W."/>
            <person name="Zinkel R."/>
            <person name="Barry K.W."/>
            <person name="Grigoriev I.V."/>
            <person name="Gasch A.P."/>
        </authorList>
    </citation>
    <scope>NUCLEOTIDE SEQUENCE [LARGE SCALE GENOMIC DNA]</scope>
    <source>
        <strain evidence="6">NRRL Y-27907 / 11-Y1</strain>
    </source>
</reference>
<protein>
    <recommendedName>
        <fullName evidence="4">Aminoacyl-transfer RNA synthetases class-II family profile domain-containing protein</fullName>
    </recommendedName>
</protein>
<evidence type="ECO:0000256" key="1">
    <source>
        <dbReference type="ARBA" id="ARBA00022598"/>
    </source>
</evidence>
<dbReference type="eggNOG" id="KOG1885">
    <property type="taxonomic scope" value="Eukaryota"/>
</dbReference>
<dbReference type="GO" id="GO:0005739">
    <property type="term" value="C:mitochondrion"/>
    <property type="evidence" value="ECO:0007669"/>
    <property type="project" value="TreeGrafter"/>
</dbReference>
<dbReference type="GO" id="GO:0000049">
    <property type="term" value="F:tRNA binding"/>
    <property type="evidence" value="ECO:0007669"/>
    <property type="project" value="TreeGrafter"/>
</dbReference>
<dbReference type="KEGG" id="spaa:SPAPADRAFT_63586"/>
<evidence type="ECO:0000313" key="5">
    <source>
        <dbReference type="EMBL" id="EGW29963.1"/>
    </source>
</evidence>
<keyword evidence="2" id="KW-0547">Nucleotide-binding</keyword>
<dbReference type="OMA" id="EWYRPGF"/>
<dbReference type="HOGENOM" id="CLU_008255_6_2_1"/>
<dbReference type="AlphaFoldDB" id="G3AVL4"/>
<dbReference type="STRING" id="619300.G3AVL4"/>
<dbReference type="InterPro" id="IPR045864">
    <property type="entry name" value="aa-tRNA-synth_II/BPL/LPL"/>
</dbReference>
<dbReference type="Proteomes" id="UP000000709">
    <property type="component" value="Unassembled WGS sequence"/>
</dbReference>
<organism evidence="6">
    <name type="scientific">Spathaspora passalidarum (strain NRRL Y-27907 / 11-Y1)</name>
    <dbReference type="NCBI Taxonomy" id="619300"/>
    <lineage>
        <taxon>Eukaryota</taxon>
        <taxon>Fungi</taxon>
        <taxon>Dikarya</taxon>
        <taxon>Ascomycota</taxon>
        <taxon>Saccharomycotina</taxon>
        <taxon>Pichiomycetes</taxon>
        <taxon>Debaryomycetaceae</taxon>
        <taxon>Spathaspora</taxon>
    </lineage>
</organism>
<proteinExistence type="predicted"/>
<dbReference type="PROSITE" id="PS50862">
    <property type="entry name" value="AA_TRNA_LIGASE_II"/>
    <property type="match status" value="1"/>
</dbReference>
<dbReference type="GO" id="GO:0005524">
    <property type="term" value="F:ATP binding"/>
    <property type="evidence" value="ECO:0007669"/>
    <property type="project" value="UniProtKB-KW"/>
</dbReference>
<accession>G3AVL4</accession>
<dbReference type="GO" id="GO:0070154">
    <property type="term" value="P:mitochondrial lysyl-tRNA aminoacylation"/>
    <property type="evidence" value="ECO:0007669"/>
    <property type="project" value="TreeGrafter"/>
</dbReference>
<gene>
    <name evidence="5" type="ORF">SPAPADRAFT_63586</name>
</gene>
<dbReference type="Gene3D" id="3.30.930.10">
    <property type="entry name" value="Bira Bifunctional Protein, Domain 2"/>
    <property type="match status" value="1"/>
</dbReference>
<dbReference type="FunCoup" id="G3AVL4">
    <property type="interactions" value="100"/>
</dbReference>
<feature type="domain" description="Aminoacyl-transfer RNA synthetases class-II family profile" evidence="4">
    <location>
        <begin position="1"/>
        <end position="300"/>
    </location>
</feature>
<dbReference type="GeneID" id="18874818"/>
<evidence type="ECO:0000256" key="2">
    <source>
        <dbReference type="ARBA" id="ARBA00022741"/>
    </source>
</evidence>
<keyword evidence="3" id="KW-0067">ATP-binding</keyword>
<dbReference type="PANTHER" id="PTHR42918:SF5">
    <property type="entry name" value="LYSINE--TRNA LIGASE, MITOCHONDRIAL"/>
    <property type="match status" value="1"/>
</dbReference>
<dbReference type="InterPro" id="IPR006195">
    <property type="entry name" value="aa-tRNA-synth_II"/>
</dbReference>
<dbReference type="OrthoDB" id="21243at2759"/>
<evidence type="ECO:0000256" key="3">
    <source>
        <dbReference type="ARBA" id="ARBA00022840"/>
    </source>
</evidence>
<dbReference type="InParanoid" id="G3AVL4"/>
<evidence type="ECO:0000313" key="6">
    <source>
        <dbReference type="Proteomes" id="UP000000709"/>
    </source>
</evidence>